<dbReference type="PANTHER" id="PTHR12428:SF65">
    <property type="entry name" value="CYTOCHROME C OXIDASE ASSEMBLY PROTEIN COX18, MITOCHONDRIAL"/>
    <property type="match status" value="1"/>
</dbReference>
<dbReference type="AlphaFoldDB" id="A0A397RS55"/>
<gene>
    <name evidence="12" type="ORF">EI71_01365</name>
</gene>
<evidence type="ECO:0000256" key="5">
    <source>
        <dbReference type="ARBA" id="ARBA00022927"/>
    </source>
</evidence>
<evidence type="ECO:0000313" key="12">
    <source>
        <dbReference type="EMBL" id="RIA75546.1"/>
    </source>
</evidence>
<dbReference type="PANTHER" id="PTHR12428">
    <property type="entry name" value="OXA1"/>
    <property type="match status" value="1"/>
</dbReference>
<evidence type="ECO:0000256" key="9">
    <source>
        <dbReference type="RuleBase" id="RU003945"/>
    </source>
</evidence>
<evidence type="ECO:0000256" key="1">
    <source>
        <dbReference type="ARBA" id="ARBA00004651"/>
    </source>
</evidence>
<evidence type="ECO:0000313" key="13">
    <source>
        <dbReference type="Proteomes" id="UP000266506"/>
    </source>
</evidence>
<feature type="transmembrane region" description="Helical" evidence="10">
    <location>
        <begin position="156"/>
        <end position="176"/>
    </location>
</feature>
<keyword evidence="13" id="KW-1185">Reference proteome</keyword>
<proteinExistence type="inferred from homology"/>
<comment type="similarity">
    <text evidence="9">Belongs to the OXA1/ALB3/YidC family.</text>
</comment>
<evidence type="ECO:0000256" key="2">
    <source>
        <dbReference type="ARBA" id="ARBA00022448"/>
    </source>
</evidence>
<feature type="transmembrane region" description="Helical" evidence="10">
    <location>
        <begin position="88"/>
        <end position="107"/>
    </location>
</feature>
<dbReference type="NCBIfam" id="TIGR03592">
    <property type="entry name" value="yidC_oxa1_cterm"/>
    <property type="match status" value="1"/>
</dbReference>
<evidence type="ECO:0000256" key="6">
    <source>
        <dbReference type="ARBA" id="ARBA00022989"/>
    </source>
</evidence>
<keyword evidence="7 10" id="KW-0472">Membrane</keyword>
<keyword evidence="2" id="KW-0813">Transport</keyword>
<dbReference type="EMBL" id="QXEV01000016">
    <property type="protein sequence ID" value="RIA75546.1"/>
    <property type="molecule type" value="Genomic_DNA"/>
</dbReference>
<dbReference type="InterPro" id="IPR001708">
    <property type="entry name" value="YidC/ALB3/OXA1/COX18"/>
</dbReference>
<keyword evidence="6 10" id="KW-1133">Transmembrane helix</keyword>
<keyword evidence="5" id="KW-0653">Protein transport</keyword>
<reference evidence="12 13" key="1">
    <citation type="submission" date="2018-08" db="EMBL/GenBank/DDBJ databases">
        <title>Genomic Encyclopedia of Archaeal and Bacterial Type Strains, Phase II (KMG-II): from individual species to whole genera.</title>
        <authorList>
            <person name="Goeker M."/>
        </authorList>
    </citation>
    <scope>NUCLEOTIDE SEQUENCE [LARGE SCALE GENOMIC DNA]</scope>
    <source>
        <strain evidence="12 13">ATCC 27112</strain>
    </source>
</reference>
<feature type="transmembrane region" description="Helical" evidence="10">
    <location>
        <begin position="225"/>
        <end position="244"/>
    </location>
</feature>
<accession>A0A397RS55</accession>
<dbReference type="InParanoid" id="A0A397RS55"/>
<dbReference type="InterPro" id="IPR047196">
    <property type="entry name" value="YidC_ALB_C"/>
</dbReference>
<evidence type="ECO:0000256" key="7">
    <source>
        <dbReference type="ARBA" id="ARBA00023136"/>
    </source>
</evidence>
<dbReference type="CDD" id="cd20070">
    <property type="entry name" value="5TM_YidC_Alb3"/>
    <property type="match status" value="1"/>
</dbReference>
<dbReference type="PROSITE" id="PS51257">
    <property type="entry name" value="PROKAR_LIPOPROTEIN"/>
    <property type="match status" value="1"/>
</dbReference>
<evidence type="ECO:0000259" key="11">
    <source>
        <dbReference type="Pfam" id="PF02096"/>
    </source>
</evidence>
<dbReference type="Pfam" id="PF02096">
    <property type="entry name" value="60KD_IMP"/>
    <property type="match status" value="1"/>
</dbReference>
<evidence type="ECO:0000256" key="4">
    <source>
        <dbReference type="ARBA" id="ARBA00022692"/>
    </source>
</evidence>
<organism evidence="12 13">
    <name type="scientific">Anaeroplasma bactoclasticum</name>
    <dbReference type="NCBI Taxonomy" id="2088"/>
    <lineage>
        <taxon>Bacteria</taxon>
        <taxon>Bacillati</taxon>
        <taxon>Mycoplasmatota</taxon>
        <taxon>Mollicutes</taxon>
        <taxon>Anaeroplasmatales</taxon>
        <taxon>Anaeroplasmataceae</taxon>
        <taxon>Anaeroplasma</taxon>
    </lineage>
</organism>
<dbReference type="InterPro" id="IPR028055">
    <property type="entry name" value="YidC/Oxa/ALB_C"/>
</dbReference>
<protein>
    <submittedName>
        <fullName evidence="12">YidC/Oxa1 family membrane protein insertase</fullName>
    </submittedName>
</protein>
<dbReference type="GO" id="GO:0005886">
    <property type="term" value="C:plasma membrane"/>
    <property type="evidence" value="ECO:0007669"/>
    <property type="project" value="UniProtKB-SubCell"/>
</dbReference>
<dbReference type="Proteomes" id="UP000266506">
    <property type="component" value="Unassembled WGS sequence"/>
</dbReference>
<keyword evidence="8" id="KW-0143">Chaperone</keyword>
<dbReference type="FunCoup" id="A0A397RS55">
    <property type="interactions" value="277"/>
</dbReference>
<dbReference type="GO" id="GO:0015031">
    <property type="term" value="P:protein transport"/>
    <property type="evidence" value="ECO:0007669"/>
    <property type="project" value="UniProtKB-KW"/>
</dbReference>
<comment type="subcellular location">
    <subcellularLocation>
        <location evidence="1">Cell membrane</location>
        <topology evidence="1">Multi-pass membrane protein</topology>
    </subcellularLocation>
    <subcellularLocation>
        <location evidence="9">Membrane</location>
        <topology evidence="9">Multi-pass membrane protein</topology>
    </subcellularLocation>
</comment>
<evidence type="ECO:0000256" key="10">
    <source>
        <dbReference type="SAM" id="Phobius"/>
    </source>
</evidence>
<feature type="transmembrane region" description="Helical" evidence="10">
    <location>
        <begin position="275"/>
        <end position="300"/>
    </location>
</feature>
<feature type="domain" description="Membrane insertase YidC/Oxa/ALB C-terminal" evidence="11">
    <location>
        <begin position="88"/>
        <end position="310"/>
    </location>
</feature>
<dbReference type="GO" id="GO:0051205">
    <property type="term" value="P:protein insertion into membrane"/>
    <property type="evidence" value="ECO:0007669"/>
    <property type="project" value="TreeGrafter"/>
</dbReference>
<dbReference type="RefSeq" id="WP_119016493.1">
    <property type="nucleotide sequence ID" value="NZ_QXEV01000016.1"/>
</dbReference>
<evidence type="ECO:0000256" key="8">
    <source>
        <dbReference type="ARBA" id="ARBA00023186"/>
    </source>
</evidence>
<evidence type="ECO:0000256" key="3">
    <source>
        <dbReference type="ARBA" id="ARBA00022475"/>
    </source>
</evidence>
<comment type="caution">
    <text evidence="12">The sequence shown here is derived from an EMBL/GenBank/DDBJ whole genome shotgun (WGS) entry which is preliminary data.</text>
</comment>
<keyword evidence="3" id="KW-1003">Cell membrane</keyword>
<keyword evidence="4 9" id="KW-0812">Transmembrane</keyword>
<dbReference type="GO" id="GO:0032977">
    <property type="term" value="F:membrane insertase activity"/>
    <property type="evidence" value="ECO:0007669"/>
    <property type="project" value="InterPro"/>
</dbReference>
<name>A0A397RS55_9MOLU</name>
<dbReference type="OrthoDB" id="9780552at2"/>
<sequence length="331" mass="38561">MVNFFYKHRHKLILIALCAFLAVGLSSCRWDSSTWYVKAYTSYGQEWIDLWDGGKGFWNTLWAWPINLLSWPIAWLCSTIGKGIGNSYFWGILFTTLIVRTLAWPIYSRQNSSSLKMQLMQPEMAKIQAKYQNRKDQRSQQMMQQEMMKLYKKHGMNPLGCLGTMFLQFPIFMAMYEVVQRINATTTVVVNNAVSYTYSGAFALTNTKVFGLFEMNTSFFQATMWYDKVFAAVVAVLFVAMTILSQKLSQRPQKYQKIHPQDKNKQADQGKQMKYMMVIMNVMFGFMALSNTSLGIYWLIGSIYQLFQSQVGRWINAYKWEKAQKQNNIID</sequence>